<keyword evidence="3" id="KW-0812">Transmembrane</keyword>
<feature type="compositionally biased region" description="Low complexity" evidence="2">
    <location>
        <begin position="348"/>
        <end position="373"/>
    </location>
</feature>
<dbReference type="AlphaFoldDB" id="A0A841D179"/>
<dbReference type="InterPro" id="IPR050922">
    <property type="entry name" value="LytR/CpsA/Psr_CW_biosynth"/>
</dbReference>
<gene>
    <name evidence="6" type="ORF">FHS22_001417</name>
</gene>
<evidence type="ECO:0000313" key="7">
    <source>
        <dbReference type="Proteomes" id="UP000562352"/>
    </source>
</evidence>
<sequence>MRDPEDEDSGVHVGGDAYGGVRVAPRRDRRSARSARSRRRNLIIAGTLSALVLAGSGAAWSLPNYAASRIESVDAGVPGSQSTGAMNILLVGVDRRDDLTRKQQNQLKLGRETGQRTDTMMVIHLSEDHRRVTVVSLPRDTWTAVPGKGDHKINAAYQLGGPKLTTRTVQNATGLTIHHYVEVNVLGFINVVDALEGVTVCTPVAIDDPKTALQLQPGTYTLDGAKALAYARTRATARSDLDRIDRQQQVISALLSQALSGDTLTNPVKLTRFVNTTLGTLRVDDALRGNLLGLADQLKTVSTDDVAFATVPIADVDYRTPTGESAVLWDKPAARELFRRIAADEQLTGPAKTPAASATPAPETGATPSPSATRLTVPPSRISVKVLNGTLVTGLGARTREQLLKAGFLVPEQAGDTQRRDYDKTVIRYGPGREDSARTLAAALPGADVRLIDDLGDTIEVIAGQDRPEVKKVTVEEAAPASSPSAAPSSTPAARTATQNICKK</sequence>
<accession>A0A841D179</accession>
<feature type="compositionally biased region" description="Low complexity" evidence="2">
    <location>
        <begin position="478"/>
        <end position="498"/>
    </location>
</feature>
<dbReference type="Gene3D" id="3.30.70.2390">
    <property type="match status" value="1"/>
</dbReference>
<feature type="transmembrane region" description="Helical" evidence="3">
    <location>
        <begin position="42"/>
        <end position="62"/>
    </location>
</feature>
<organism evidence="6 7">
    <name type="scientific">Planomonospora venezuelensis</name>
    <dbReference type="NCBI Taxonomy" id="1999"/>
    <lineage>
        <taxon>Bacteria</taxon>
        <taxon>Bacillati</taxon>
        <taxon>Actinomycetota</taxon>
        <taxon>Actinomycetes</taxon>
        <taxon>Streptosporangiales</taxon>
        <taxon>Streptosporangiaceae</taxon>
        <taxon>Planomonospora</taxon>
    </lineage>
</organism>
<dbReference type="NCBIfam" id="TIGR00350">
    <property type="entry name" value="lytR_cpsA_psr"/>
    <property type="match status" value="1"/>
</dbReference>
<protein>
    <submittedName>
        <fullName evidence="6">LCP family protein required for cell wall assembly</fullName>
    </submittedName>
</protein>
<feature type="domain" description="Cell envelope-related transcriptional attenuator" evidence="4">
    <location>
        <begin position="116"/>
        <end position="258"/>
    </location>
</feature>
<comment type="caution">
    <text evidence="6">The sequence shown here is derived from an EMBL/GenBank/DDBJ whole genome shotgun (WGS) entry which is preliminary data.</text>
</comment>
<dbReference type="Proteomes" id="UP000562352">
    <property type="component" value="Unassembled WGS sequence"/>
</dbReference>
<dbReference type="Pfam" id="PF03816">
    <property type="entry name" value="LytR_cpsA_psr"/>
    <property type="match status" value="1"/>
</dbReference>
<keyword evidence="3" id="KW-0472">Membrane</keyword>
<dbReference type="RefSeq" id="WP_184939438.1">
    <property type="nucleotide sequence ID" value="NZ_BAAAWZ010000001.1"/>
</dbReference>
<evidence type="ECO:0000313" key="6">
    <source>
        <dbReference type="EMBL" id="MBB5962158.1"/>
    </source>
</evidence>
<dbReference type="PANTHER" id="PTHR33392:SF6">
    <property type="entry name" value="POLYISOPRENYL-TEICHOIC ACID--PEPTIDOGLYCAN TEICHOIC ACID TRANSFERASE TAGU"/>
    <property type="match status" value="1"/>
</dbReference>
<dbReference type="Gene3D" id="3.40.630.190">
    <property type="entry name" value="LCP protein"/>
    <property type="match status" value="1"/>
</dbReference>
<keyword evidence="7" id="KW-1185">Reference proteome</keyword>
<feature type="compositionally biased region" description="Basic residues" evidence="2">
    <location>
        <begin position="27"/>
        <end position="37"/>
    </location>
</feature>
<feature type="region of interest" description="Disordered" evidence="2">
    <location>
        <begin position="1"/>
        <end position="37"/>
    </location>
</feature>
<reference evidence="6 7" key="1">
    <citation type="submission" date="2020-08" db="EMBL/GenBank/DDBJ databases">
        <title>Genomic Encyclopedia of Type Strains, Phase III (KMG-III): the genomes of soil and plant-associated and newly described type strains.</title>
        <authorList>
            <person name="Whitman W."/>
        </authorList>
    </citation>
    <scope>NUCLEOTIDE SEQUENCE [LARGE SCALE GENOMIC DNA]</scope>
    <source>
        <strain evidence="6 7">CECT 3303</strain>
    </source>
</reference>
<feature type="region of interest" description="Disordered" evidence="2">
    <location>
        <begin position="474"/>
        <end position="504"/>
    </location>
</feature>
<evidence type="ECO:0000259" key="4">
    <source>
        <dbReference type="Pfam" id="PF03816"/>
    </source>
</evidence>
<evidence type="ECO:0000256" key="1">
    <source>
        <dbReference type="ARBA" id="ARBA00006068"/>
    </source>
</evidence>
<keyword evidence="3" id="KW-1133">Transmembrane helix</keyword>
<dbReference type="EMBL" id="JACHJJ010000003">
    <property type="protein sequence ID" value="MBB5962158.1"/>
    <property type="molecule type" value="Genomic_DNA"/>
</dbReference>
<dbReference type="Pfam" id="PF13399">
    <property type="entry name" value="LytR_C"/>
    <property type="match status" value="1"/>
</dbReference>
<feature type="domain" description="LytR/CpsA/Psr regulator C-terminal" evidence="5">
    <location>
        <begin position="382"/>
        <end position="466"/>
    </location>
</feature>
<comment type="similarity">
    <text evidence="1">Belongs to the LytR/CpsA/Psr (LCP) family.</text>
</comment>
<proteinExistence type="inferred from homology"/>
<dbReference type="InterPro" id="IPR004474">
    <property type="entry name" value="LytR_CpsA_psr"/>
</dbReference>
<dbReference type="InterPro" id="IPR027381">
    <property type="entry name" value="LytR/CpsA/Psr_C"/>
</dbReference>
<evidence type="ECO:0000259" key="5">
    <source>
        <dbReference type="Pfam" id="PF13399"/>
    </source>
</evidence>
<dbReference type="PANTHER" id="PTHR33392">
    <property type="entry name" value="POLYISOPRENYL-TEICHOIC ACID--PEPTIDOGLYCAN TEICHOIC ACID TRANSFERASE TAGU"/>
    <property type="match status" value="1"/>
</dbReference>
<feature type="region of interest" description="Disordered" evidence="2">
    <location>
        <begin position="344"/>
        <end position="376"/>
    </location>
</feature>
<evidence type="ECO:0000256" key="3">
    <source>
        <dbReference type="SAM" id="Phobius"/>
    </source>
</evidence>
<name>A0A841D179_PLAVE</name>
<evidence type="ECO:0000256" key="2">
    <source>
        <dbReference type="SAM" id="MobiDB-lite"/>
    </source>
</evidence>